<gene>
    <name evidence="2" type="ORF">WCD58_18855</name>
</gene>
<dbReference type="EMBL" id="JBBEGM010000008">
    <property type="protein sequence ID" value="MEJ2863234.1"/>
    <property type="molecule type" value="Genomic_DNA"/>
</dbReference>
<evidence type="ECO:0000256" key="1">
    <source>
        <dbReference type="SAM" id="MobiDB-lite"/>
    </source>
</evidence>
<organism evidence="2 3">
    <name type="scientific">Actinomycetospora flava</name>
    <dbReference type="NCBI Taxonomy" id="3129232"/>
    <lineage>
        <taxon>Bacteria</taxon>
        <taxon>Bacillati</taxon>
        <taxon>Actinomycetota</taxon>
        <taxon>Actinomycetes</taxon>
        <taxon>Pseudonocardiales</taxon>
        <taxon>Pseudonocardiaceae</taxon>
        <taxon>Actinomycetospora</taxon>
    </lineage>
</organism>
<sequence length="142" mass="15290">MSDLEAEVPDPTVDPLATRTGLRAVPDTPGESTWILPAEPVSGTTTTTATGHRATLTHCRCGLPVGGEGYDVSVDAEPPDLVTVTVLGQVPGVTRWDRGADGLWHPARTRYQASTPPVPWRALGVCAARRRHRIVPVRRLNR</sequence>
<reference evidence="2 3" key="1">
    <citation type="submission" date="2024-03" db="EMBL/GenBank/DDBJ databases">
        <title>Actinomycetospora sp. OC33-EN07, a novel actinomycete isolated from wild orchid (Aerides multiflora).</title>
        <authorList>
            <person name="Suriyachadkun C."/>
        </authorList>
    </citation>
    <scope>NUCLEOTIDE SEQUENCE [LARGE SCALE GENOMIC DNA]</scope>
    <source>
        <strain evidence="2 3">OC33-EN07</strain>
    </source>
</reference>
<proteinExistence type="predicted"/>
<comment type="caution">
    <text evidence="2">The sequence shown here is derived from an EMBL/GenBank/DDBJ whole genome shotgun (WGS) entry which is preliminary data.</text>
</comment>
<dbReference type="RefSeq" id="WP_337704607.1">
    <property type="nucleotide sequence ID" value="NZ_JBBEGM010000008.1"/>
</dbReference>
<dbReference type="Proteomes" id="UP001369736">
    <property type="component" value="Unassembled WGS sequence"/>
</dbReference>
<accession>A0ABU8M8N0</accession>
<feature type="region of interest" description="Disordered" evidence="1">
    <location>
        <begin position="1"/>
        <end position="31"/>
    </location>
</feature>
<protein>
    <submittedName>
        <fullName evidence="2">Uncharacterized protein</fullName>
    </submittedName>
</protein>
<evidence type="ECO:0000313" key="2">
    <source>
        <dbReference type="EMBL" id="MEJ2863234.1"/>
    </source>
</evidence>
<name>A0ABU8M8N0_9PSEU</name>
<evidence type="ECO:0000313" key="3">
    <source>
        <dbReference type="Proteomes" id="UP001369736"/>
    </source>
</evidence>
<keyword evidence="3" id="KW-1185">Reference proteome</keyword>